<evidence type="ECO:0000313" key="1">
    <source>
        <dbReference type="EMBL" id="KAH6942474.1"/>
    </source>
</evidence>
<sequence>MDVTNVIGDYGEFQKNVYLFCLLRGVPNGLHLVIYSFFLPAVEYWCAMPDSLEANVTSEQWKSLVLPNSTLDTYKSSLGNGRCRMFDIEFVGNGTPVFRNETVRCNRWEYGESYYRSSLVQEWDLVCERAWTRSLVQTATMSGMLVGTLLSSLGDRLGRRPMVIAGFVASFVGSVCVAVSPWFSLLLFSRGLLGLGLGLGQTASFCLLMEVIGPERRTTAAVAFSVGFAMGIIMLPGIAWLLQDWRTLQGAISVPLLVFVVWSWYLPESPRWLIATGKMDAARKVILKACADNRQPVDDIDSVLGQLRKKILQQEQEAQKKAGCLDLVRSRRIFIYTCALVYASAASGFLFYGLQLSVTNLGGDPYLTFVIAAVAEFPVAAFCYVAVRWCRRRSTVLVVYCVTGACAFAVAVLPPAWVAPRQVCVIGGKMLASATLTIVWIYAAEVFPTLYRTVGISACLIGTRVGSSMAPFLLELRTYLTDAVPMGTLAGVAALGSALMLLLPETLRVSLPDTIRESKQLGDSKKVEKDASCKVPATDTKLPATEPSAGHNDIRH</sequence>
<comment type="caution">
    <text evidence="1">The sequence shown here is derived from an EMBL/GenBank/DDBJ whole genome shotgun (WGS) entry which is preliminary data.</text>
</comment>
<evidence type="ECO:0000313" key="2">
    <source>
        <dbReference type="Proteomes" id="UP000821845"/>
    </source>
</evidence>
<proteinExistence type="predicted"/>
<keyword evidence="2" id="KW-1185">Reference proteome</keyword>
<name>A0ACB7TC89_HYAAI</name>
<dbReference type="EMBL" id="CM023490">
    <property type="protein sequence ID" value="KAH6942474.1"/>
    <property type="molecule type" value="Genomic_DNA"/>
</dbReference>
<reference evidence="1" key="1">
    <citation type="submission" date="2020-05" db="EMBL/GenBank/DDBJ databases">
        <title>Large-scale comparative analyses of tick genomes elucidate their genetic diversity and vector capacities.</title>
        <authorList>
            <person name="Jia N."/>
            <person name="Wang J."/>
            <person name="Shi W."/>
            <person name="Du L."/>
            <person name="Sun Y."/>
            <person name="Zhan W."/>
            <person name="Jiang J."/>
            <person name="Wang Q."/>
            <person name="Zhang B."/>
            <person name="Ji P."/>
            <person name="Sakyi L.B."/>
            <person name="Cui X."/>
            <person name="Yuan T."/>
            <person name="Jiang B."/>
            <person name="Yang W."/>
            <person name="Lam T.T.-Y."/>
            <person name="Chang Q."/>
            <person name="Ding S."/>
            <person name="Wang X."/>
            <person name="Zhu J."/>
            <person name="Ruan X."/>
            <person name="Zhao L."/>
            <person name="Wei J."/>
            <person name="Que T."/>
            <person name="Du C."/>
            <person name="Cheng J."/>
            <person name="Dai P."/>
            <person name="Han X."/>
            <person name="Huang E."/>
            <person name="Gao Y."/>
            <person name="Liu J."/>
            <person name="Shao H."/>
            <person name="Ye R."/>
            <person name="Li L."/>
            <person name="Wei W."/>
            <person name="Wang X."/>
            <person name="Wang C."/>
            <person name="Yang T."/>
            <person name="Huo Q."/>
            <person name="Li W."/>
            <person name="Guo W."/>
            <person name="Chen H."/>
            <person name="Zhou L."/>
            <person name="Ni X."/>
            <person name="Tian J."/>
            <person name="Zhou Y."/>
            <person name="Sheng Y."/>
            <person name="Liu T."/>
            <person name="Pan Y."/>
            <person name="Xia L."/>
            <person name="Li J."/>
            <person name="Zhao F."/>
            <person name="Cao W."/>
        </authorList>
    </citation>
    <scope>NUCLEOTIDE SEQUENCE</scope>
    <source>
        <strain evidence="1">Hyas-2018</strain>
    </source>
</reference>
<organism evidence="1 2">
    <name type="scientific">Hyalomma asiaticum</name>
    <name type="common">Tick</name>
    <dbReference type="NCBI Taxonomy" id="266040"/>
    <lineage>
        <taxon>Eukaryota</taxon>
        <taxon>Metazoa</taxon>
        <taxon>Ecdysozoa</taxon>
        <taxon>Arthropoda</taxon>
        <taxon>Chelicerata</taxon>
        <taxon>Arachnida</taxon>
        <taxon>Acari</taxon>
        <taxon>Parasitiformes</taxon>
        <taxon>Ixodida</taxon>
        <taxon>Ixodoidea</taxon>
        <taxon>Ixodidae</taxon>
        <taxon>Hyalomminae</taxon>
        <taxon>Hyalomma</taxon>
    </lineage>
</organism>
<gene>
    <name evidence="1" type="ORF">HPB50_006030</name>
</gene>
<accession>A0ACB7TC89</accession>
<protein>
    <submittedName>
        <fullName evidence="1">Uncharacterized protein</fullName>
    </submittedName>
</protein>
<dbReference type="Proteomes" id="UP000821845">
    <property type="component" value="Chromosome 10"/>
</dbReference>